<dbReference type="GO" id="GO:0005634">
    <property type="term" value="C:nucleus"/>
    <property type="evidence" value="ECO:0007669"/>
    <property type="project" value="TreeGrafter"/>
</dbReference>
<dbReference type="GO" id="GO:0004843">
    <property type="term" value="F:cysteine-type deubiquitinase activity"/>
    <property type="evidence" value="ECO:0007669"/>
    <property type="project" value="UniProtKB-UniRule"/>
</dbReference>
<keyword evidence="6 7" id="KW-0788">Thiol protease</keyword>
<keyword evidence="5 7" id="KW-0378">Hydrolase</keyword>
<keyword evidence="4 7" id="KW-0833">Ubl conjugation pathway</keyword>
<keyword evidence="3 7" id="KW-0645">Protease</keyword>
<evidence type="ECO:0000313" key="10">
    <source>
        <dbReference type="EMBL" id="RHY32562.1"/>
    </source>
</evidence>
<dbReference type="GO" id="GO:0005829">
    <property type="term" value="C:cytosol"/>
    <property type="evidence" value="ECO:0007669"/>
    <property type="project" value="TreeGrafter"/>
</dbReference>
<evidence type="ECO:0000256" key="7">
    <source>
        <dbReference type="RuleBase" id="RU366025"/>
    </source>
</evidence>
<evidence type="ECO:0000256" key="1">
    <source>
        <dbReference type="ARBA" id="ARBA00000707"/>
    </source>
</evidence>
<reference evidence="10 11" key="1">
    <citation type="submission" date="2018-08" db="EMBL/GenBank/DDBJ databases">
        <title>Aphanomyces genome sequencing and annotation.</title>
        <authorList>
            <person name="Minardi D."/>
            <person name="Oidtmann B."/>
            <person name="Van Der Giezen M."/>
            <person name="Studholme D.J."/>
        </authorList>
    </citation>
    <scope>NUCLEOTIDE SEQUENCE [LARGE SCALE GENOMIC DNA]</scope>
    <source>
        <strain evidence="10 11">NJM0002</strain>
    </source>
</reference>
<comment type="catalytic activity">
    <reaction evidence="1 7">
        <text>Thiol-dependent hydrolysis of ester, thioester, amide, peptide and isopeptide bonds formed by the C-terminal Gly of ubiquitin (a 76-residue protein attached to proteins as an intracellular targeting signal).</text>
        <dbReference type="EC" id="3.4.19.12"/>
    </reaction>
</comment>
<gene>
    <name evidence="10" type="ORF">DYB32_002430</name>
</gene>
<dbReference type="Pfam" id="PF00443">
    <property type="entry name" value="UCH"/>
    <property type="match status" value="1"/>
</dbReference>
<dbReference type="GO" id="GO:0006508">
    <property type="term" value="P:proteolysis"/>
    <property type="evidence" value="ECO:0007669"/>
    <property type="project" value="UniProtKB-KW"/>
</dbReference>
<evidence type="ECO:0000259" key="9">
    <source>
        <dbReference type="PROSITE" id="PS50235"/>
    </source>
</evidence>
<feature type="domain" description="USP" evidence="9">
    <location>
        <begin position="114"/>
        <end position="431"/>
    </location>
</feature>
<dbReference type="InterPro" id="IPR028889">
    <property type="entry name" value="USP"/>
</dbReference>
<dbReference type="InterPro" id="IPR018200">
    <property type="entry name" value="USP_CS"/>
</dbReference>
<comment type="caution">
    <text evidence="10">The sequence shown here is derived from an EMBL/GenBank/DDBJ whole genome shotgun (WGS) entry which is preliminary data.</text>
</comment>
<dbReference type="PROSITE" id="PS00973">
    <property type="entry name" value="USP_2"/>
    <property type="match status" value="1"/>
</dbReference>
<evidence type="ECO:0000256" key="6">
    <source>
        <dbReference type="ARBA" id="ARBA00022807"/>
    </source>
</evidence>
<evidence type="ECO:0000256" key="3">
    <source>
        <dbReference type="ARBA" id="ARBA00022670"/>
    </source>
</evidence>
<evidence type="ECO:0000256" key="5">
    <source>
        <dbReference type="ARBA" id="ARBA00022801"/>
    </source>
</evidence>
<sequence length="685" mass="75286">MMSFILSSHAATRARQETLRVPQISRIDATNAAVVEMMLATGTTVQLKTAAQLVKERRIDFRRAQKASNAGMSVTKAGASTASAKASKATAGAIVAVDDIHALVRWAQPRKIGPGLMNLGNTCYLNSVLQCLVYSPAFAQYLIPRATNQPATKHITPHAGGSPFHAEKAMARFLSLMHSPTAPRVMQPRDIVVNLKQIAKGFRIGRQEDSHEFFRHLMDALHKASLRQAGLTDKSPLANSTLVHSVFGGTLRSHVQCAKCKYVSERIEPFLDLSLEVSSGISSISAALAHFTAVETLDAANAWKCSGCSQRSKASKGLNVHDIPNALVLHLKRFDAFHGKLKKHIEFSETLNLNNGGAKGGRILSKPHENATYALTAVLVHAGSSPDCGHYYAFVKSPAGTWHEMNDETVRVVNIHTVLQQRAYMLFYSRQLPPPVVKSKPPVAPVKANVSEFPAKVTISPAVPTASDDGETSQESMSGDDENYSLQHRKAARASVAESSSPVKGIQKEKGPVHFLQKPTRSAYGPVFLGRLWRHHRFHAAAWKRHGVPHSSGEVFPAAVEKSENGGAEASTDPSRRPVEQHVVIKAGFRPHAKFQNSLLSADVPQWRDDDEDVSADLQIQHNQKVRQLNAELWQAKRSKQLDFWDQTLDQGKLKKVKKRKEFVSNEGKANQFQRVLDAKKPKRV</sequence>
<dbReference type="SUPFAM" id="SSF54001">
    <property type="entry name" value="Cysteine proteinases"/>
    <property type="match status" value="1"/>
</dbReference>
<dbReference type="AlphaFoldDB" id="A0A418B3C6"/>
<name>A0A418B3C6_9STRA</name>
<dbReference type="GO" id="GO:0016579">
    <property type="term" value="P:protein deubiquitination"/>
    <property type="evidence" value="ECO:0007669"/>
    <property type="project" value="InterPro"/>
</dbReference>
<evidence type="ECO:0000256" key="2">
    <source>
        <dbReference type="ARBA" id="ARBA00009085"/>
    </source>
</evidence>
<dbReference type="PANTHER" id="PTHR24006:SF758">
    <property type="entry name" value="UBIQUITIN CARBOXYL-TERMINAL HYDROLASE 36"/>
    <property type="match status" value="1"/>
</dbReference>
<feature type="compositionally biased region" description="Acidic residues" evidence="8">
    <location>
        <begin position="468"/>
        <end position="483"/>
    </location>
</feature>
<feature type="region of interest" description="Disordered" evidence="8">
    <location>
        <begin position="461"/>
        <end position="483"/>
    </location>
</feature>
<dbReference type="Proteomes" id="UP000285060">
    <property type="component" value="Unassembled WGS sequence"/>
</dbReference>
<protein>
    <recommendedName>
        <fullName evidence="7">Ubiquitin carboxyl-terminal hydrolase</fullName>
        <ecNumber evidence="7">3.4.19.12</ecNumber>
    </recommendedName>
</protein>
<dbReference type="PROSITE" id="PS50235">
    <property type="entry name" value="USP_3"/>
    <property type="match status" value="1"/>
</dbReference>
<proteinExistence type="inferred from homology"/>
<dbReference type="VEuPathDB" id="FungiDB:H310_13752"/>
<comment type="similarity">
    <text evidence="2 7">Belongs to the peptidase C19 family.</text>
</comment>
<dbReference type="Gene3D" id="3.90.70.10">
    <property type="entry name" value="Cysteine proteinases"/>
    <property type="match status" value="1"/>
</dbReference>
<keyword evidence="11" id="KW-1185">Reference proteome</keyword>
<dbReference type="EMBL" id="QUSY01000128">
    <property type="protein sequence ID" value="RHY32562.1"/>
    <property type="molecule type" value="Genomic_DNA"/>
</dbReference>
<dbReference type="PANTHER" id="PTHR24006">
    <property type="entry name" value="UBIQUITIN CARBOXYL-TERMINAL HYDROLASE"/>
    <property type="match status" value="1"/>
</dbReference>
<organism evidence="10 11">
    <name type="scientific">Aphanomyces invadans</name>
    <dbReference type="NCBI Taxonomy" id="157072"/>
    <lineage>
        <taxon>Eukaryota</taxon>
        <taxon>Sar</taxon>
        <taxon>Stramenopiles</taxon>
        <taxon>Oomycota</taxon>
        <taxon>Saprolegniomycetes</taxon>
        <taxon>Saprolegniales</taxon>
        <taxon>Verrucalvaceae</taxon>
        <taxon>Aphanomyces</taxon>
    </lineage>
</organism>
<dbReference type="EC" id="3.4.19.12" evidence="7"/>
<evidence type="ECO:0000313" key="11">
    <source>
        <dbReference type="Proteomes" id="UP000285060"/>
    </source>
</evidence>
<dbReference type="InterPro" id="IPR038765">
    <property type="entry name" value="Papain-like_cys_pep_sf"/>
</dbReference>
<dbReference type="InterPro" id="IPR050164">
    <property type="entry name" value="Peptidase_C19"/>
</dbReference>
<dbReference type="InterPro" id="IPR001394">
    <property type="entry name" value="Peptidase_C19_UCH"/>
</dbReference>
<evidence type="ECO:0000256" key="4">
    <source>
        <dbReference type="ARBA" id="ARBA00022786"/>
    </source>
</evidence>
<dbReference type="PROSITE" id="PS00972">
    <property type="entry name" value="USP_1"/>
    <property type="match status" value="1"/>
</dbReference>
<accession>A0A418B3C6</accession>
<evidence type="ECO:0000256" key="8">
    <source>
        <dbReference type="SAM" id="MobiDB-lite"/>
    </source>
</evidence>